<keyword evidence="3" id="KW-1185">Reference proteome</keyword>
<accession>A0A9W9DKR6</accession>
<reference evidence="2" key="1">
    <citation type="submission" date="2022-08" db="EMBL/GenBank/DDBJ databases">
        <title>A Global Phylogenomic Analysis of the Shiitake Genus Lentinula.</title>
        <authorList>
            <consortium name="DOE Joint Genome Institute"/>
            <person name="Sierra-Patev S."/>
            <person name="Min B."/>
            <person name="Naranjo-Ortiz M."/>
            <person name="Looney B."/>
            <person name="Konkel Z."/>
            <person name="Slot J.C."/>
            <person name="Sakamoto Y."/>
            <person name="Steenwyk J.L."/>
            <person name="Rokas A."/>
            <person name="Carro J."/>
            <person name="Camarero S."/>
            <person name="Ferreira P."/>
            <person name="Molpeceres G."/>
            <person name="Ruiz-Duenas F.J."/>
            <person name="Serrano A."/>
            <person name="Henrissat B."/>
            <person name="Drula E."/>
            <person name="Hughes K.W."/>
            <person name="Mata J.L."/>
            <person name="Ishikawa N.K."/>
            <person name="Vargas-Isla R."/>
            <person name="Ushijima S."/>
            <person name="Smith C.A."/>
            <person name="Ahrendt S."/>
            <person name="Andreopoulos W."/>
            <person name="He G."/>
            <person name="Labutti K."/>
            <person name="Lipzen A."/>
            <person name="Ng V."/>
            <person name="Riley R."/>
            <person name="Sandor L."/>
            <person name="Barry K."/>
            <person name="Martinez A.T."/>
            <person name="Xiao Y."/>
            <person name="Gibbons J.G."/>
            <person name="Terashima K."/>
            <person name="Grigoriev I.V."/>
            <person name="Hibbett D.S."/>
        </authorList>
    </citation>
    <scope>NUCLEOTIDE SEQUENCE</scope>
    <source>
        <strain evidence="2">JLM2183</strain>
    </source>
</reference>
<evidence type="ECO:0000256" key="1">
    <source>
        <dbReference type="SAM" id="SignalP"/>
    </source>
</evidence>
<name>A0A9W9DKR6_9AGAR</name>
<organism evidence="2 3">
    <name type="scientific">Lentinula aciculospora</name>
    <dbReference type="NCBI Taxonomy" id="153920"/>
    <lineage>
        <taxon>Eukaryota</taxon>
        <taxon>Fungi</taxon>
        <taxon>Dikarya</taxon>
        <taxon>Basidiomycota</taxon>
        <taxon>Agaricomycotina</taxon>
        <taxon>Agaricomycetes</taxon>
        <taxon>Agaricomycetidae</taxon>
        <taxon>Agaricales</taxon>
        <taxon>Marasmiineae</taxon>
        <taxon>Omphalotaceae</taxon>
        <taxon>Lentinula</taxon>
    </lineage>
</organism>
<proteinExistence type="predicted"/>
<dbReference type="EMBL" id="JAOTPV010000017">
    <property type="protein sequence ID" value="KAJ4473596.1"/>
    <property type="molecule type" value="Genomic_DNA"/>
</dbReference>
<keyword evidence="1" id="KW-0732">Signal</keyword>
<gene>
    <name evidence="2" type="ORF">J3R30DRAFT_3707511</name>
</gene>
<evidence type="ECO:0000313" key="2">
    <source>
        <dbReference type="EMBL" id="KAJ4473596.1"/>
    </source>
</evidence>
<feature type="chain" id="PRO_5040983975" evidence="1">
    <location>
        <begin position="22"/>
        <end position="69"/>
    </location>
</feature>
<comment type="caution">
    <text evidence="2">The sequence shown here is derived from an EMBL/GenBank/DDBJ whole genome shotgun (WGS) entry which is preliminary data.</text>
</comment>
<feature type="signal peptide" evidence="1">
    <location>
        <begin position="1"/>
        <end position="21"/>
    </location>
</feature>
<sequence>MVHLRYTVLAAFLVLGTAVLAVPISMANSEGPTSILVARGGGTPQGEVPVQSHSQSQVTILFKGQPEEF</sequence>
<dbReference type="AlphaFoldDB" id="A0A9W9DKR6"/>
<protein>
    <submittedName>
        <fullName evidence="2">Uncharacterized protein</fullName>
    </submittedName>
</protein>
<dbReference type="Proteomes" id="UP001150266">
    <property type="component" value="Unassembled WGS sequence"/>
</dbReference>
<evidence type="ECO:0000313" key="3">
    <source>
        <dbReference type="Proteomes" id="UP001150266"/>
    </source>
</evidence>